<dbReference type="AlphaFoldDB" id="A0AA40ZW53"/>
<dbReference type="RefSeq" id="WP_204972653.1">
    <property type="nucleotide sequence ID" value="NZ_JAAZTS010000021.1"/>
</dbReference>
<proteinExistence type="predicted"/>
<feature type="transmembrane region" description="Helical" evidence="1">
    <location>
        <begin position="260"/>
        <end position="278"/>
    </location>
</feature>
<name>A0AA40ZW53_9BACT</name>
<protein>
    <recommendedName>
        <fullName evidence="4">Transmembrane protein</fullName>
    </recommendedName>
</protein>
<keyword evidence="1" id="KW-0812">Transmembrane</keyword>
<feature type="transmembrane region" description="Helical" evidence="1">
    <location>
        <begin position="228"/>
        <end position="248"/>
    </location>
</feature>
<feature type="transmembrane region" description="Helical" evidence="1">
    <location>
        <begin position="12"/>
        <end position="35"/>
    </location>
</feature>
<feature type="transmembrane region" description="Helical" evidence="1">
    <location>
        <begin position="309"/>
        <end position="330"/>
    </location>
</feature>
<feature type="transmembrane region" description="Helical" evidence="1">
    <location>
        <begin position="285"/>
        <end position="303"/>
    </location>
</feature>
<evidence type="ECO:0000313" key="3">
    <source>
        <dbReference type="Proteomes" id="UP000698924"/>
    </source>
</evidence>
<sequence>MRRQRFQNKVATGRFILPAALLISAICWTVIVTLVPGTGTEGPNWPLWLKEASNWLPQGIFPSLLGFVLYVLTTFFLINLNNIFAIIRIRTSIQSFLFLLLATAVPQLYDELPGLLVALSFLTAFYQLFGSYRQERSSGALFNTFAFAGIASLFVPQSLLLVPLLWIGAASFQSLNLKSLLASIIGFILPWWILLSCTVLTGSTHTFFHQLLDETHLFRPVGYGFESWMVFPFGFLFLLFTASAFHYFFNGYEDKIRTRAYLYFLILFGACLFVGIGLQPYLLTAFCPLLLIIVSMLAGHLFALTSNKLSNAFFVISLIGISVMFVYHVWMLL</sequence>
<keyword evidence="1" id="KW-1133">Transmembrane helix</keyword>
<dbReference type="EMBL" id="JACJMO010000021">
    <property type="protein sequence ID" value="MBM6858290.1"/>
    <property type="molecule type" value="Genomic_DNA"/>
</dbReference>
<evidence type="ECO:0000313" key="2">
    <source>
        <dbReference type="EMBL" id="MBM6858290.1"/>
    </source>
</evidence>
<keyword evidence="1" id="KW-0472">Membrane</keyword>
<keyword evidence="3" id="KW-1185">Reference proteome</keyword>
<feature type="transmembrane region" description="Helical" evidence="1">
    <location>
        <begin position="144"/>
        <end position="168"/>
    </location>
</feature>
<feature type="transmembrane region" description="Helical" evidence="1">
    <location>
        <begin position="115"/>
        <end position="132"/>
    </location>
</feature>
<reference evidence="2 3" key="1">
    <citation type="journal article" date="2021" name="Sci. Rep.">
        <title>The distribution of antibiotic resistance genes in chicken gut microbiota commensals.</title>
        <authorList>
            <person name="Juricova H."/>
            <person name="Matiasovicova J."/>
            <person name="Kubasova T."/>
            <person name="Cejkova D."/>
            <person name="Rychlik I."/>
        </authorList>
    </citation>
    <scope>NUCLEOTIDE SEQUENCE [LARGE SCALE GENOMIC DNA]</scope>
    <source>
        <strain evidence="2 3">An421</strain>
    </source>
</reference>
<accession>A0AA40ZW53</accession>
<dbReference type="Proteomes" id="UP000698924">
    <property type="component" value="Unassembled WGS sequence"/>
</dbReference>
<feature type="transmembrane region" description="Helical" evidence="1">
    <location>
        <begin position="180"/>
        <end position="208"/>
    </location>
</feature>
<feature type="transmembrane region" description="Helical" evidence="1">
    <location>
        <begin position="55"/>
        <end position="80"/>
    </location>
</feature>
<evidence type="ECO:0000256" key="1">
    <source>
        <dbReference type="SAM" id="Phobius"/>
    </source>
</evidence>
<gene>
    <name evidence="2" type="ORF">H6D15_11885</name>
</gene>
<evidence type="ECO:0008006" key="4">
    <source>
        <dbReference type="Google" id="ProtNLM"/>
    </source>
</evidence>
<organism evidence="2 3">
    <name type="scientific">Caecibacteroides pullorum</name>
    <dbReference type="NCBI Taxonomy" id="2725562"/>
    <lineage>
        <taxon>Bacteria</taxon>
        <taxon>Pseudomonadati</taxon>
        <taxon>Bacteroidota</taxon>
        <taxon>Bacteroidia</taxon>
        <taxon>Bacteroidales</taxon>
        <taxon>Bacteroidaceae</taxon>
        <taxon>Caecibacteroides</taxon>
    </lineage>
</organism>
<comment type="caution">
    <text evidence="2">The sequence shown here is derived from an EMBL/GenBank/DDBJ whole genome shotgun (WGS) entry which is preliminary data.</text>
</comment>